<dbReference type="SUPFAM" id="SSF52833">
    <property type="entry name" value="Thioredoxin-like"/>
    <property type="match status" value="1"/>
</dbReference>
<dbReference type="EMBL" id="CP113527">
    <property type="protein sequence ID" value="WDV08218.1"/>
    <property type="molecule type" value="Genomic_DNA"/>
</dbReference>
<feature type="transmembrane region" description="Helical" evidence="1">
    <location>
        <begin position="6"/>
        <end position="25"/>
    </location>
</feature>
<dbReference type="Gene3D" id="3.40.30.10">
    <property type="entry name" value="Glutaredoxin"/>
    <property type="match status" value="1"/>
</dbReference>
<gene>
    <name evidence="2" type="ORF">OU989_06955</name>
</gene>
<reference evidence="2" key="1">
    <citation type="submission" date="2022-11" db="EMBL/GenBank/DDBJ databases">
        <title>Lysinibacillus irui.</title>
        <authorList>
            <person name="Akintayo S.O."/>
        </authorList>
    </citation>
    <scope>NUCLEOTIDE SEQUENCE</scope>
    <source>
        <strain evidence="2">IRB4-01</strain>
    </source>
</reference>
<evidence type="ECO:0000313" key="2">
    <source>
        <dbReference type="EMBL" id="WDV08218.1"/>
    </source>
</evidence>
<sequence length="176" mass="20158">MFINFIIGIISVVLLVETYVIYSLIKLIKNFLTEIHSIKGIQFGTIAQGDSAPLFRAENQNKSRIVLKDILKNNEVTLLFLSNSCSQCQDVLKNSNEIFNDSTRYTIIIMQDQLKEDMFLNNEKISLIVAPDLFKNYKVTKTPYLYFVDKNGLVNFSTEISNPKHLKKLLLLEDAS</sequence>
<dbReference type="InterPro" id="IPR036249">
    <property type="entry name" value="Thioredoxin-like_sf"/>
</dbReference>
<dbReference type="AlphaFoldDB" id="A0AAJ5UV75"/>
<dbReference type="RefSeq" id="WP_274796390.1">
    <property type="nucleotide sequence ID" value="NZ_CP113527.1"/>
</dbReference>
<evidence type="ECO:0000313" key="3">
    <source>
        <dbReference type="Proteomes" id="UP001219585"/>
    </source>
</evidence>
<organism evidence="2 3">
    <name type="scientific">Lysinibacillus irui</name>
    <dbReference type="NCBI Taxonomy" id="2998077"/>
    <lineage>
        <taxon>Bacteria</taxon>
        <taxon>Bacillati</taxon>
        <taxon>Bacillota</taxon>
        <taxon>Bacilli</taxon>
        <taxon>Bacillales</taxon>
        <taxon>Bacillaceae</taxon>
        <taxon>Lysinibacillus</taxon>
    </lineage>
</organism>
<evidence type="ECO:0000256" key="1">
    <source>
        <dbReference type="SAM" id="Phobius"/>
    </source>
</evidence>
<accession>A0AAJ5UV75</accession>
<keyword evidence="1" id="KW-0812">Transmembrane</keyword>
<protein>
    <submittedName>
        <fullName evidence="2">Redoxin domain-containing protein</fullName>
    </submittedName>
</protein>
<proteinExistence type="predicted"/>
<keyword evidence="1" id="KW-1133">Transmembrane helix</keyword>
<dbReference type="Proteomes" id="UP001219585">
    <property type="component" value="Chromosome"/>
</dbReference>
<dbReference type="KEGG" id="liu:OU989_06955"/>
<keyword evidence="1" id="KW-0472">Membrane</keyword>
<name>A0AAJ5UV75_9BACI</name>